<dbReference type="Proteomes" id="UP000824128">
    <property type="component" value="Unassembled WGS sequence"/>
</dbReference>
<dbReference type="PANTHER" id="PTHR30404">
    <property type="entry name" value="N-ACETYLMURAMOYL-L-ALANINE AMIDASE"/>
    <property type="match status" value="1"/>
</dbReference>
<feature type="domain" description="MurNAc-LAA" evidence="3">
    <location>
        <begin position="184"/>
        <end position="303"/>
    </location>
</feature>
<accession>A0A9D1N4A4</accession>
<name>A0A9D1N4A4_9FIRM</name>
<dbReference type="CDD" id="cd02696">
    <property type="entry name" value="MurNAc-LAA"/>
    <property type="match status" value="1"/>
</dbReference>
<sequence length="308" mass="32077">MKKIKPRRRHLRINSPMSFGVLCALILLLVGGAAYGLAAGIIAPAVQAHQATNATIEPSIVQPNSPTPGGATLAPGTTPDPNATLAPGATPDPNATVDPNATPVPLGTAAPTVTPAGRLAGRVIGIDAAKSRGSKYSGVSTGVAEYRINFAYANAVKTLLEAEGATVVMTRTAEDEIADPSVRIRTANDSSAEIVLSIMCNYIDASQTRGTQMIVPSNHDQRSACDRLATCVLDSYVAATDMPTREVGGEVVRHLTTWEVLNGIDKPVAAIVLGHLSNSTDDRTLNDPDFLSRAANAIVDGIVEYFAS</sequence>
<dbReference type="GO" id="GO:0009253">
    <property type="term" value="P:peptidoglycan catabolic process"/>
    <property type="evidence" value="ECO:0007669"/>
    <property type="project" value="InterPro"/>
</dbReference>
<feature type="region of interest" description="Disordered" evidence="2">
    <location>
        <begin position="58"/>
        <end position="110"/>
    </location>
</feature>
<dbReference type="InterPro" id="IPR050695">
    <property type="entry name" value="N-acetylmuramoyl_amidase_3"/>
</dbReference>
<gene>
    <name evidence="4" type="ORF">IAD24_04490</name>
</gene>
<dbReference type="AlphaFoldDB" id="A0A9D1N4A4"/>
<dbReference type="GO" id="GO:0030288">
    <property type="term" value="C:outer membrane-bounded periplasmic space"/>
    <property type="evidence" value="ECO:0007669"/>
    <property type="project" value="TreeGrafter"/>
</dbReference>
<dbReference type="Pfam" id="PF01520">
    <property type="entry name" value="Amidase_3"/>
    <property type="match status" value="1"/>
</dbReference>
<keyword evidence="1" id="KW-0378">Hydrolase</keyword>
<dbReference type="Gene3D" id="3.40.630.40">
    <property type="entry name" value="Zn-dependent exopeptidases"/>
    <property type="match status" value="1"/>
</dbReference>
<dbReference type="GO" id="GO:0008745">
    <property type="term" value="F:N-acetylmuramoyl-L-alanine amidase activity"/>
    <property type="evidence" value="ECO:0007669"/>
    <property type="project" value="InterPro"/>
</dbReference>
<organism evidence="4 5">
    <name type="scientific">Candidatus Aphodomorpha intestinavium</name>
    <dbReference type="NCBI Taxonomy" id="2840672"/>
    <lineage>
        <taxon>Bacteria</taxon>
        <taxon>Bacillati</taxon>
        <taxon>Bacillota</taxon>
        <taxon>Clostridia</taxon>
        <taxon>Eubacteriales</taxon>
        <taxon>Candidatus Aphodomorpha</taxon>
    </lineage>
</organism>
<reference evidence="4" key="1">
    <citation type="submission" date="2020-10" db="EMBL/GenBank/DDBJ databases">
        <authorList>
            <person name="Gilroy R."/>
        </authorList>
    </citation>
    <scope>NUCLEOTIDE SEQUENCE</scope>
    <source>
        <strain evidence="4">ChiGjej2B2-16831</strain>
    </source>
</reference>
<evidence type="ECO:0000313" key="4">
    <source>
        <dbReference type="EMBL" id="HIU94398.1"/>
    </source>
</evidence>
<dbReference type="InterPro" id="IPR002508">
    <property type="entry name" value="MurNAc-LAA_cat"/>
</dbReference>
<dbReference type="EMBL" id="DVNZ01000140">
    <property type="protein sequence ID" value="HIU94398.1"/>
    <property type="molecule type" value="Genomic_DNA"/>
</dbReference>
<proteinExistence type="predicted"/>
<evidence type="ECO:0000256" key="2">
    <source>
        <dbReference type="SAM" id="MobiDB-lite"/>
    </source>
</evidence>
<comment type="caution">
    <text evidence="4">The sequence shown here is derived from an EMBL/GenBank/DDBJ whole genome shotgun (WGS) entry which is preliminary data.</text>
</comment>
<evidence type="ECO:0000259" key="3">
    <source>
        <dbReference type="SMART" id="SM00646"/>
    </source>
</evidence>
<dbReference type="SMART" id="SM00646">
    <property type="entry name" value="Ami_3"/>
    <property type="match status" value="1"/>
</dbReference>
<dbReference type="SUPFAM" id="SSF53187">
    <property type="entry name" value="Zn-dependent exopeptidases"/>
    <property type="match status" value="1"/>
</dbReference>
<feature type="compositionally biased region" description="Low complexity" evidence="2">
    <location>
        <begin position="67"/>
        <end position="79"/>
    </location>
</feature>
<protein>
    <submittedName>
        <fullName evidence="4">N-acetylmuramoyl-L-alanine amidase</fullName>
    </submittedName>
</protein>
<evidence type="ECO:0000313" key="5">
    <source>
        <dbReference type="Proteomes" id="UP000824128"/>
    </source>
</evidence>
<evidence type="ECO:0000256" key="1">
    <source>
        <dbReference type="ARBA" id="ARBA00022801"/>
    </source>
</evidence>
<reference evidence="4" key="2">
    <citation type="journal article" date="2021" name="PeerJ">
        <title>Extensive microbial diversity within the chicken gut microbiome revealed by metagenomics and culture.</title>
        <authorList>
            <person name="Gilroy R."/>
            <person name="Ravi A."/>
            <person name="Getino M."/>
            <person name="Pursley I."/>
            <person name="Horton D.L."/>
            <person name="Alikhan N.F."/>
            <person name="Baker D."/>
            <person name="Gharbi K."/>
            <person name="Hall N."/>
            <person name="Watson M."/>
            <person name="Adriaenssens E.M."/>
            <person name="Foster-Nyarko E."/>
            <person name="Jarju S."/>
            <person name="Secka A."/>
            <person name="Antonio M."/>
            <person name="Oren A."/>
            <person name="Chaudhuri R.R."/>
            <person name="La Ragione R."/>
            <person name="Hildebrand F."/>
            <person name="Pallen M.J."/>
        </authorList>
    </citation>
    <scope>NUCLEOTIDE SEQUENCE</scope>
    <source>
        <strain evidence="4">ChiGjej2B2-16831</strain>
    </source>
</reference>
<dbReference type="PANTHER" id="PTHR30404:SF0">
    <property type="entry name" value="N-ACETYLMURAMOYL-L-ALANINE AMIDASE AMIC"/>
    <property type="match status" value="1"/>
</dbReference>